<dbReference type="GO" id="GO:0003677">
    <property type="term" value="F:DNA binding"/>
    <property type="evidence" value="ECO:0007669"/>
    <property type="project" value="InterPro"/>
</dbReference>
<keyword evidence="1" id="KW-0233">DNA recombination</keyword>
<dbReference type="InterPro" id="IPR013762">
    <property type="entry name" value="Integrase-like_cat_sf"/>
</dbReference>
<dbReference type="GO" id="GO:0006310">
    <property type="term" value="P:DNA recombination"/>
    <property type="evidence" value="ECO:0007669"/>
    <property type="project" value="UniProtKB-KW"/>
</dbReference>
<name>A0A3Z2NYL9_SALEN</name>
<accession>A0A3Z2NYL9</accession>
<dbReference type="AlphaFoldDB" id="A0A3Z2NYL9"/>
<organism evidence="3">
    <name type="scientific">Salmonella enteritidis</name>
    <dbReference type="NCBI Taxonomy" id="149539"/>
    <lineage>
        <taxon>Bacteria</taxon>
        <taxon>Pseudomonadati</taxon>
        <taxon>Pseudomonadota</taxon>
        <taxon>Gammaproteobacteria</taxon>
        <taxon>Enterobacterales</taxon>
        <taxon>Enterobacteriaceae</taxon>
        <taxon>Salmonella</taxon>
    </lineage>
</organism>
<gene>
    <name evidence="3" type="ORF">GJG62_02430</name>
</gene>
<dbReference type="Gene3D" id="1.10.443.10">
    <property type="entry name" value="Intergrase catalytic core"/>
    <property type="match status" value="1"/>
</dbReference>
<evidence type="ECO:0000256" key="1">
    <source>
        <dbReference type="ARBA" id="ARBA00023172"/>
    </source>
</evidence>
<protein>
    <submittedName>
        <fullName evidence="3">Site-specific integrase</fullName>
    </submittedName>
</protein>
<feature type="domain" description="Tyr recombinase" evidence="2">
    <location>
        <begin position="155"/>
        <end position="377"/>
    </location>
</feature>
<sequence length="456" mass="52972">MKALMLENYLVLKAKDSRNNFSLNDSVWFLSKDVKLNFSYFESNINANLLASIKDTLAYTAVNFSSAYARKFFFSIKKLVVFNQGKLDKFDYGLLNRFYNAYYKISYTHVESLKYFLIKHYELNDEFLDQEMLDLISKWKVTKPNKTTAYIERKESLRPLSEYELKNLIGCMTKEYKEGSMTMNDYLLVMLMIYSGRRPMQIAQLKRKDLYVKKNGNYLNIPRLKQGDSFRTEFSELCIGDNLFNSLSELKSVVKVFVQSEVGDILTEEELNNLPLFIDPCFFNSAYKLDELYENNFFNLHMSSKRITRRVQAVCKRVSKDKNKKINSRQLRVTLATRLALKGYGLGTIAKALDHSNLKSVLSYAKNNEEFSFRIDQAINDSVSPYIASFSKKSDDITLGLVDDLIIIKELTKELIAGYTKQAEFEILTDFSSILECKINKIVELLNWEGMNNELL</sequence>
<dbReference type="InterPro" id="IPR002104">
    <property type="entry name" value="Integrase_catalytic"/>
</dbReference>
<dbReference type="PROSITE" id="PS51898">
    <property type="entry name" value="TYR_RECOMBINASE"/>
    <property type="match status" value="1"/>
</dbReference>
<evidence type="ECO:0000313" key="3">
    <source>
        <dbReference type="EMBL" id="HAB3423566.1"/>
    </source>
</evidence>
<dbReference type="SUPFAM" id="SSF56349">
    <property type="entry name" value="DNA breaking-rejoining enzymes"/>
    <property type="match status" value="1"/>
</dbReference>
<dbReference type="InterPro" id="IPR011010">
    <property type="entry name" value="DNA_brk_join_enz"/>
</dbReference>
<comment type="caution">
    <text evidence="3">The sequence shown here is derived from an EMBL/GenBank/DDBJ whole genome shotgun (WGS) entry which is preliminary data.</text>
</comment>
<dbReference type="Pfam" id="PF00589">
    <property type="entry name" value="Phage_integrase"/>
    <property type="match status" value="1"/>
</dbReference>
<proteinExistence type="predicted"/>
<dbReference type="CDD" id="cd00397">
    <property type="entry name" value="DNA_BRE_C"/>
    <property type="match status" value="1"/>
</dbReference>
<evidence type="ECO:0000259" key="2">
    <source>
        <dbReference type="PROSITE" id="PS51898"/>
    </source>
</evidence>
<reference evidence="3" key="1">
    <citation type="journal article" date="2018" name="Genome Biol.">
        <title>SKESA: strategic k-mer extension for scrupulous assemblies.</title>
        <authorList>
            <person name="Souvorov A."/>
            <person name="Agarwala R."/>
            <person name="Lipman D.J."/>
        </authorList>
    </citation>
    <scope>NUCLEOTIDE SEQUENCE</scope>
    <source>
        <strain evidence="3">ILBSalm5516499</strain>
    </source>
</reference>
<dbReference type="GO" id="GO:0015074">
    <property type="term" value="P:DNA integration"/>
    <property type="evidence" value="ECO:0007669"/>
    <property type="project" value="InterPro"/>
</dbReference>
<dbReference type="EMBL" id="DAAGKI010000001">
    <property type="protein sequence ID" value="HAB3423566.1"/>
    <property type="molecule type" value="Genomic_DNA"/>
</dbReference>
<reference evidence="3" key="2">
    <citation type="submission" date="2019-02" db="EMBL/GenBank/DDBJ databases">
        <authorList>
            <consortium name="NCBI Pathogen Detection Project"/>
        </authorList>
    </citation>
    <scope>NUCLEOTIDE SEQUENCE</scope>
    <source>
        <strain evidence="3">ILBSalm5516499</strain>
    </source>
</reference>